<dbReference type="Pfam" id="PF06464">
    <property type="entry name" value="DMAP_binding"/>
    <property type="match status" value="1"/>
</dbReference>
<reference evidence="5 6" key="1">
    <citation type="journal article" date="2018" name="MBio">
        <title>Comparative Genomics Reveals the Core Gene Toolbox for the Fungus-Insect Symbiosis.</title>
        <authorList>
            <person name="Wang Y."/>
            <person name="Stata M."/>
            <person name="Wang W."/>
            <person name="Stajich J.E."/>
            <person name="White M.M."/>
            <person name="Moncalvo J.M."/>
        </authorList>
    </citation>
    <scope>NUCLEOTIDE SEQUENCE [LARGE SCALE GENOMIC DNA]</scope>
    <source>
        <strain evidence="5 6">SC-DP-2</strain>
    </source>
</reference>
<feature type="compositionally biased region" description="Polar residues" evidence="1">
    <location>
        <begin position="111"/>
        <end position="121"/>
    </location>
</feature>
<feature type="compositionally biased region" description="Polar residues" evidence="1">
    <location>
        <begin position="593"/>
        <end position="602"/>
    </location>
</feature>
<evidence type="ECO:0000313" key="5">
    <source>
        <dbReference type="EMBL" id="PVV04006.1"/>
    </source>
</evidence>
<dbReference type="InterPro" id="IPR056881">
    <property type="entry name" value="Mug62_dom"/>
</dbReference>
<feature type="domain" description="Meiotically up-regulated gene 62 protein-like alpha-beta" evidence="4">
    <location>
        <begin position="1848"/>
        <end position="1998"/>
    </location>
</feature>
<feature type="compositionally biased region" description="Polar residues" evidence="1">
    <location>
        <begin position="1465"/>
        <end position="1477"/>
    </location>
</feature>
<name>A0A2T9ZHC3_9FUNG</name>
<feature type="region of interest" description="Disordered" evidence="1">
    <location>
        <begin position="361"/>
        <end position="534"/>
    </location>
</feature>
<feature type="compositionally biased region" description="Polar residues" evidence="1">
    <location>
        <begin position="521"/>
        <end position="534"/>
    </location>
</feature>
<feature type="compositionally biased region" description="Polar residues" evidence="1">
    <location>
        <begin position="371"/>
        <end position="383"/>
    </location>
</feature>
<feature type="domain" description="AMP-dependent synthetase/ligase" evidence="2">
    <location>
        <begin position="1091"/>
        <end position="1308"/>
    </location>
</feature>
<evidence type="ECO:0000313" key="6">
    <source>
        <dbReference type="Proteomes" id="UP000245609"/>
    </source>
</evidence>
<evidence type="ECO:0000259" key="3">
    <source>
        <dbReference type="Pfam" id="PF06464"/>
    </source>
</evidence>
<accession>A0A2T9ZHC3</accession>
<feature type="region of interest" description="Disordered" evidence="1">
    <location>
        <begin position="1034"/>
        <end position="1058"/>
    </location>
</feature>
<dbReference type="OrthoDB" id="5571340at2759"/>
<dbReference type="Pfam" id="PF24919">
    <property type="entry name" value="Mug62"/>
    <property type="match status" value="1"/>
</dbReference>
<dbReference type="GO" id="GO:0005829">
    <property type="term" value="C:cytosol"/>
    <property type="evidence" value="ECO:0007669"/>
    <property type="project" value="TreeGrafter"/>
</dbReference>
<dbReference type="InterPro" id="IPR042099">
    <property type="entry name" value="ANL_N_sf"/>
</dbReference>
<feature type="compositionally biased region" description="Basic and acidic residues" evidence="1">
    <location>
        <begin position="603"/>
        <end position="613"/>
    </location>
</feature>
<dbReference type="STRING" id="133381.A0A2T9ZHC3"/>
<evidence type="ECO:0008006" key="7">
    <source>
        <dbReference type="Google" id="ProtNLM"/>
    </source>
</evidence>
<feature type="compositionally biased region" description="Polar residues" evidence="1">
    <location>
        <begin position="457"/>
        <end position="482"/>
    </location>
</feature>
<dbReference type="InterPro" id="IPR010506">
    <property type="entry name" value="DMAP1-bd"/>
</dbReference>
<feature type="compositionally biased region" description="Low complexity" evidence="1">
    <location>
        <begin position="2208"/>
        <end position="2220"/>
    </location>
</feature>
<evidence type="ECO:0000259" key="4">
    <source>
        <dbReference type="Pfam" id="PF24919"/>
    </source>
</evidence>
<feature type="region of interest" description="Disordered" evidence="1">
    <location>
        <begin position="631"/>
        <end position="654"/>
    </location>
</feature>
<sequence length="2960" mass="330501">MNFDDNEYTEAYLESLNKLIKDYDEGYLTELGYEKRKIELTRQYELLVSTLNTKNQASNNSAKPKSSFDPDNLPLTSLNKSSDSIHSSKSKLSQKPSKSELINSLHRRNPSAKSNKISANVSSSQQHKSIIKINSIPDSVNSNDFHQPNIHTNDNFLEVSSNSYNIDHPVVPNIKGYSEISNGKFGNLEDSSLDDISFNPKGRVNHEKESHGGPSDANIEPSIDQGGVHNKNLDLDFSESNAQVQNESSLYKHNSLFRSTAGKSIVFNVKKFPKAANGTKKKYTHVSKFFDDISDDSDDYSFNTGHMKPSVQSIYGNIESGRSLLDEQFFNSLNDNESVYDMKTDSIYIKSNNLVLQNLKKSNTKKSLKQPTNIPKKSLFKSNSKGKKPYAFSRAKNQNDTSPIINKLDFDDPNNNSELSNPELPSVPKSISNSVVDEKHPRLYQNSFKKMPPSYNDGKQYSKPVQSKKPTSDASSIRSQQKPTKKPHPKFDKKSPANSTLHPVIPSTLNNTSNSRNTNTKGQLNKNNFTSLKNDTNAQDYSAFNIELDTDLYLLDKSTVDLPLDDIFQRDVLKKPSAINSICLESTHEDINKQPNAQNEQKASAKNDFKDPKENSYVLDSQIEFEYYFDQNKNSPKPTPGLLDNPKTLASTDREPKVQINTNKDNTTQNGPISSTFLENPNFEYSGIIGLNLTSDVSSKKNQENPVSPVTKSKKFYEENLLSQTGLDFKFSSNIQIEETVANQKSLASNISGPSHPIVDTNDANKLKNELFQDFALNLNFSDSKYSSAINSPMNDRKLVCTDNELNTSDQVPSGFQHSPDIHLLAKPRNSSNRFGTMISDRTGSPAPPEFDGRNNTFGQPLQHDSFLFSNETHDKTISKRQERDSSLLNEINTNPKNSAAPSENQFEQFSNPARNFASSRAVKNQSRYFPPGMHFETTAVFQARKVQNELELDLEVDRKISTTFSPNQSSYRNEILGDLRSPSQEKPKSLNINHSFNPRYTIRDQSFIEESFDKILNQKKSPSTEPKFLADLSGQPIPKTPQSAPIHGLDGRRTSSGKNFSNIKTEFSLSRNTNSYPSKEKPKNIISFLEYNAKQTPNYTAYTCIDNKGNQIGSLSWKQLISEVSRLVSVIKKLPGDISKGDRIALVYRKYEILDFVCALYACFAIGIIAVPLVSFDSYAELAYILRSTGSKLVLTTDLNILSLNKDLSSLMPSTPQLDGVDQTESNNFAKIWPRHIPWVSAGINVNNLHDIKNRSSFGPQPSIMSLELSQDDVAYIEFGKSGNGELKGIMISHAQLVQQCELWAESTFTDSSVSKNPLIDVNVPLSGSSLNKDSVVQIQKVGSPVLKSSQDKRHIIFENQKALKSSNSDSLNFNESARSFMNMLSNSGNVFRNLKGKKSEDFENYKVINKPSAPFNITNPNASSPSNSAYTHKKNQYSQSSFEDKRNISSENGNGHFYPKITHPNQNSLDLSSDSEATSDLESDFGFNISRTSKKILKSFKKETILTNVEPRQQYGLVYGVFTGTFCGNHTIHVSSILCEDPASYLYLLVKHKVNILSTSGYKELRILLDSILSDPKKILKSSYFKSNNGSFTMPNLFNLRLILVDTMEIDLKLHQKFTSAVLMMFGCPVRQILQSQNRPVLTPILTLSEFGGFLLAIKTGVLPSAQHKSKRFPDTKENESSELDFSTDVSGLDFVFLDRHSLHNNAIKVYSKRNPVNSVSSSLGNTQPSQNTQHDTVPTVDATLFGPASAGTDLVIVDPDSRFICEDDEIGEVWIRSDNSGNGFWGLPKLSTSIFEARYNYNQKADITPKTQFETLTSRLSETVYLRTGIMGAVIKGQILILGYYEDRLRCMTMMKKNDNRSTDVADISFHYSLAIVNNLKSQFSYWIQDCIFIELVSNNAYLSILMVESNSLNNNSYSESNYNSFFNKIFEFLYEKHGIVLFGIVVSKPGSLPRAYQYGHRKINVSLAKQSWEEGKIMSFYTGLNFRNLFLALPSDLQKILNSKVYFPPDPSIHIFGPWTQITGFEPLSGVLDDNSSIDLLKFESLTELLVYRAQTSPSNIAYIQHDANGDVVKTVTYLKLLYQVSFVVLFLMDKLRVKPGEYVLISIMSGIESVIVIQACLAIGAIPISIAPIIDEAHLYEELPLILSTVVHFKIRSILVNSELFGETLLNSKTAYVAFQSLGLIVCNMSRIEKGGDSDYANNGARNSAGNSSMNTKLRNNKDRFSQNNTDLGPVPRLVLGQDSFKPYKRGPSGGNMTALVMLYKGIIPESPNLVSLTHKNIIHFCSQQKIDFQMYHQLPIISSVRSYNGYGLLQLAFTGLFCFSPTVVLSSNDYFSNPSIWLSLISKYKIKDVFTTLPMLEHMLQTICVKQNTQSQLKNVKKLSNFSSVQSLANGNLKSPLLGPRLSVSNLNTEMAVSLDGSRVSLDCVSNFIISTEGRVPAIHINKVEDLLYRFGLRPKVLNTVYGNLMNMCISSRSYLDLDKLELNLDIQALQHKKVVMLPQASSTLGVQSVQGSQGALFDDQNYDQFKAMVLQDSGKVSGATMVAIVDHETKRPVEVGNIGEIWIYSECNSQHIERPSPNVYKSAQISGGYANGKIPPLANTPLIREKLYSQMQFTNPSLSKIVTDDPSLDSLMFVRTGDFGFLHIDTSKPKPKSKNSSSANLRQITSKTALNNLNISKGDGHTGSNHISNYSNIHISSSDSSGIEEPYLFVVGNCNDSFFHKDLLHFYCDLEATVLSVNEFSDSGSYFEECVVVSSDKLFKTSPEITYCHDFNKYNSEMGEGSLDSEMGPKTKIVVFVSVSDELQSLYVNRNKSIAVAQQNSAKKTSKPSIMNLNSIYKHIGVGSGSGKLSMGIPKNSLTSKNQIPGKNINASNKNELDMERGCESVLGNLLSKIVTTVLDRHRLAINQIVLLTPKSLPKRKAKLFERRQLLAKEMFFNRPTNVLESYLL</sequence>
<dbReference type="Pfam" id="PF00501">
    <property type="entry name" value="AMP-binding"/>
    <property type="match status" value="1"/>
</dbReference>
<evidence type="ECO:0000256" key="1">
    <source>
        <dbReference type="SAM" id="MobiDB-lite"/>
    </source>
</evidence>
<dbReference type="InterPro" id="IPR000873">
    <property type="entry name" value="AMP-dep_synth/lig_dom"/>
</dbReference>
<dbReference type="EMBL" id="MBFS01000171">
    <property type="protein sequence ID" value="PVV04006.1"/>
    <property type="molecule type" value="Genomic_DNA"/>
</dbReference>
<feature type="region of interest" description="Disordered" evidence="1">
    <location>
        <begin position="196"/>
        <end position="233"/>
    </location>
</feature>
<feature type="compositionally biased region" description="Polar residues" evidence="1">
    <location>
        <begin position="395"/>
        <end position="404"/>
    </location>
</feature>
<feature type="compositionally biased region" description="Low complexity" evidence="1">
    <location>
        <begin position="77"/>
        <end position="96"/>
    </location>
</feature>
<protein>
    <recommendedName>
        <fullName evidence="7">DMAP1-binding domain-containing protein</fullName>
    </recommendedName>
</protein>
<feature type="region of interest" description="Disordered" evidence="1">
    <location>
        <begin position="826"/>
        <end position="859"/>
    </location>
</feature>
<feature type="region of interest" description="Disordered" evidence="1">
    <location>
        <begin position="55"/>
        <end position="127"/>
    </location>
</feature>
<feature type="region of interest" description="Disordered" evidence="1">
    <location>
        <begin position="1415"/>
        <end position="1477"/>
    </location>
</feature>
<feature type="compositionally biased region" description="Polar residues" evidence="1">
    <location>
        <begin position="829"/>
        <end position="843"/>
    </location>
</feature>
<evidence type="ECO:0000259" key="2">
    <source>
        <dbReference type="Pfam" id="PF00501"/>
    </source>
</evidence>
<keyword evidence="6" id="KW-1185">Reference proteome</keyword>
<feature type="region of interest" description="Disordered" evidence="1">
    <location>
        <begin position="2208"/>
        <end position="2231"/>
    </location>
</feature>
<dbReference type="Proteomes" id="UP000245609">
    <property type="component" value="Unassembled WGS sequence"/>
</dbReference>
<proteinExistence type="predicted"/>
<dbReference type="PANTHER" id="PTHR22754">
    <property type="entry name" value="DISCO-INTERACTING PROTEIN 2 DIP2 -RELATED"/>
    <property type="match status" value="1"/>
</dbReference>
<comment type="caution">
    <text evidence="5">The sequence shown here is derived from an EMBL/GenBank/DDBJ whole genome shotgun (WGS) entry which is preliminary data.</text>
</comment>
<dbReference type="Gene3D" id="3.40.50.12780">
    <property type="entry name" value="N-terminal domain of ligase-like"/>
    <property type="match status" value="3"/>
</dbReference>
<dbReference type="PANTHER" id="PTHR22754:SF32">
    <property type="entry name" value="DISCO-INTERACTING PROTEIN 2"/>
    <property type="match status" value="1"/>
</dbReference>
<feature type="compositionally biased region" description="Low complexity" evidence="1">
    <location>
        <begin position="1421"/>
        <end position="1431"/>
    </location>
</feature>
<feature type="domain" description="DMAP1-binding" evidence="3">
    <location>
        <begin position="14"/>
        <end position="116"/>
    </location>
</feature>
<gene>
    <name evidence="5" type="ORF">BB560_001496</name>
</gene>
<organism evidence="5 6">
    <name type="scientific">Smittium megazygosporum</name>
    <dbReference type="NCBI Taxonomy" id="133381"/>
    <lineage>
        <taxon>Eukaryota</taxon>
        <taxon>Fungi</taxon>
        <taxon>Fungi incertae sedis</taxon>
        <taxon>Zoopagomycota</taxon>
        <taxon>Kickxellomycotina</taxon>
        <taxon>Harpellomycetes</taxon>
        <taxon>Harpellales</taxon>
        <taxon>Legeriomycetaceae</taxon>
        <taxon>Smittium</taxon>
    </lineage>
</organism>
<feature type="compositionally biased region" description="Low complexity" evidence="1">
    <location>
        <begin position="507"/>
        <end position="520"/>
    </location>
</feature>
<feature type="region of interest" description="Disordered" evidence="1">
    <location>
        <begin position="590"/>
        <end position="613"/>
    </location>
</feature>
<dbReference type="SUPFAM" id="SSF56801">
    <property type="entry name" value="Acetyl-CoA synthetase-like"/>
    <property type="match status" value="3"/>
</dbReference>
<feature type="compositionally biased region" description="Polar residues" evidence="1">
    <location>
        <begin position="55"/>
        <end position="64"/>
    </location>
</feature>